<dbReference type="GO" id="GO:0005886">
    <property type="term" value="C:plasma membrane"/>
    <property type="evidence" value="ECO:0007669"/>
    <property type="project" value="UniProtKB-SubCell"/>
</dbReference>
<feature type="transmembrane region" description="Helical" evidence="7">
    <location>
        <begin position="113"/>
        <end position="130"/>
    </location>
</feature>
<keyword evidence="3" id="KW-1003">Cell membrane</keyword>
<evidence type="ECO:0000313" key="9">
    <source>
        <dbReference type="Proteomes" id="UP001302316"/>
    </source>
</evidence>
<proteinExistence type="inferred from homology"/>
<dbReference type="InterPro" id="IPR003370">
    <property type="entry name" value="Chromate_transpt"/>
</dbReference>
<evidence type="ECO:0000256" key="2">
    <source>
        <dbReference type="ARBA" id="ARBA00005262"/>
    </source>
</evidence>
<dbReference type="NCBIfam" id="TIGR00937">
    <property type="entry name" value="2A51"/>
    <property type="match status" value="1"/>
</dbReference>
<comment type="similarity">
    <text evidence="2">Belongs to the chromate ion transporter (CHR) (TC 2.A.51) family.</text>
</comment>
<accession>A0AAP6JH48</accession>
<organism evidence="8 9">
    <name type="scientific">Natronospira elongata</name>
    <dbReference type="NCBI Taxonomy" id="3110268"/>
    <lineage>
        <taxon>Bacteria</taxon>
        <taxon>Pseudomonadati</taxon>
        <taxon>Pseudomonadota</taxon>
        <taxon>Gammaproteobacteria</taxon>
        <taxon>Natronospirales</taxon>
        <taxon>Natronospiraceae</taxon>
        <taxon>Natronospira</taxon>
    </lineage>
</organism>
<comment type="caution">
    <text evidence="8">The sequence shown here is derived from an EMBL/GenBank/DDBJ whole genome shotgun (WGS) entry which is preliminary data.</text>
</comment>
<keyword evidence="5 7" id="KW-1133">Transmembrane helix</keyword>
<feature type="transmembrane region" description="Helical" evidence="7">
    <location>
        <begin position="330"/>
        <end position="349"/>
    </location>
</feature>
<keyword evidence="6 7" id="KW-0472">Membrane</keyword>
<evidence type="ECO:0000256" key="7">
    <source>
        <dbReference type="SAM" id="Phobius"/>
    </source>
</evidence>
<dbReference type="InterPro" id="IPR014047">
    <property type="entry name" value="Chr_Tranpt_l_chain"/>
</dbReference>
<dbReference type="GO" id="GO:0015109">
    <property type="term" value="F:chromate transmembrane transporter activity"/>
    <property type="evidence" value="ECO:0007669"/>
    <property type="project" value="InterPro"/>
</dbReference>
<dbReference type="PANTHER" id="PTHR33567">
    <property type="entry name" value="CHROMATE ION TRANSPORTER (EUROFUNG)"/>
    <property type="match status" value="1"/>
</dbReference>
<name>A0AAP6JH48_9GAMM</name>
<evidence type="ECO:0000256" key="1">
    <source>
        <dbReference type="ARBA" id="ARBA00004651"/>
    </source>
</evidence>
<evidence type="ECO:0000313" key="8">
    <source>
        <dbReference type="EMBL" id="MEA5446392.1"/>
    </source>
</evidence>
<evidence type="ECO:0000256" key="5">
    <source>
        <dbReference type="ARBA" id="ARBA00022989"/>
    </source>
</evidence>
<protein>
    <submittedName>
        <fullName evidence="8">Chromate efflux transporter</fullName>
    </submittedName>
</protein>
<evidence type="ECO:0000256" key="4">
    <source>
        <dbReference type="ARBA" id="ARBA00022692"/>
    </source>
</evidence>
<sequence length="392" mass="40588">MRAITEVFSIFLKLGLTSFGGPVAHLGFFQRVFVQERQWLSSATYAELVALCQFLPGPASSQVGFAIGLHRAGMGGALAAWLAFTLPSALIMIALAAGLATLDPADYEGPLRALKAAAVGVVAWAVWGMARHLTPDWQRLLIAALAVATALGLPLLLGLSILGQISALVLGALLAPLLVPRVAVQAGSALSLPFRRRGGLVAAGLFVGLLLGLPLMAWLFPATWLSISDALYRAGALVFGGGHVVLPLLHAETVATDMLDEDSFLAGYGAAQALPGPLFAFGGFVGTAAGGIGIGLLALIAIFLPGMLILLAVLPFWARVRENQHLRRHLAGVNAAVVGILAAALYDPVLTAGISDWRDTLLALAVLAGLASGRIPVWLLVIAAGGIGFLIY</sequence>
<evidence type="ECO:0000256" key="6">
    <source>
        <dbReference type="ARBA" id="ARBA00023136"/>
    </source>
</evidence>
<feature type="transmembrane region" description="Helical" evidence="7">
    <location>
        <begin position="200"/>
        <end position="220"/>
    </location>
</feature>
<reference evidence="8 9" key="1">
    <citation type="submission" date="2023-12" db="EMBL/GenBank/DDBJ databases">
        <title>Whole-genome sequencing of halo(alkali)philic microorganisms from hypersaline lakes.</title>
        <authorList>
            <person name="Sorokin D.Y."/>
            <person name="Merkel A.Y."/>
            <person name="Messina E."/>
            <person name="Yakimov M."/>
        </authorList>
    </citation>
    <scope>NUCLEOTIDE SEQUENCE [LARGE SCALE GENOMIC DNA]</scope>
    <source>
        <strain evidence="8 9">AB-CW1</strain>
    </source>
</reference>
<feature type="transmembrane region" description="Helical" evidence="7">
    <location>
        <begin position="361"/>
        <end position="391"/>
    </location>
</feature>
<keyword evidence="9" id="KW-1185">Reference proteome</keyword>
<feature type="transmembrane region" description="Helical" evidence="7">
    <location>
        <begin position="263"/>
        <end position="286"/>
    </location>
</feature>
<dbReference type="PIRSF" id="PIRSF004810">
    <property type="entry name" value="ChrA"/>
    <property type="match status" value="1"/>
</dbReference>
<feature type="transmembrane region" description="Helical" evidence="7">
    <location>
        <begin position="78"/>
        <end position="101"/>
    </location>
</feature>
<dbReference type="AlphaFoldDB" id="A0AAP6JH48"/>
<keyword evidence="4 7" id="KW-0812">Transmembrane</keyword>
<dbReference type="Proteomes" id="UP001302316">
    <property type="component" value="Unassembled WGS sequence"/>
</dbReference>
<feature type="transmembrane region" description="Helical" evidence="7">
    <location>
        <begin position="292"/>
        <end position="318"/>
    </location>
</feature>
<feature type="transmembrane region" description="Helical" evidence="7">
    <location>
        <begin position="137"/>
        <end position="155"/>
    </location>
</feature>
<feature type="transmembrane region" description="Helical" evidence="7">
    <location>
        <begin position="232"/>
        <end position="251"/>
    </location>
</feature>
<dbReference type="RefSeq" id="WP_346052599.1">
    <property type="nucleotide sequence ID" value="NZ_JAYGII010000031.1"/>
</dbReference>
<dbReference type="EMBL" id="JAYGII010000031">
    <property type="protein sequence ID" value="MEA5446392.1"/>
    <property type="molecule type" value="Genomic_DNA"/>
</dbReference>
<dbReference type="PANTHER" id="PTHR33567:SF3">
    <property type="entry name" value="CHROMATE ION TRANSPORTER (EUROFUNG)"/>
    <property type="match status" value="1"/>
</dbReference>
<comment type="subcellular location">
    <subcellularLocation>
        <location evidence="1">Cell membrane</location>
        <topology evidence="1">Multi-pass membrane protein</topology>
    </subcellularLocation>
</comment>
<gene>
    <name evidence="8" type="primary">chrA</name>
    <name evidence="8" type="ORF">VCB98_11235</name>
</gene>
<dbReference type="Pfam" id="PF02417">
    <property type="entry name" value="Chromate_transp"/>
    <property type="match status" value="2"/>
</dbReference>
<evidence type="ECO:0000256" key="3">
    <source>
        <dbReference type="ARBA" id="ARBA00022475"/>
    </source>
</evidence>